<dbReference type="RefSeq" id="WP_122196229.1">
    <property type="nucleotide sequence ID" value="NZ_JBHSKC010000030.1"/>
</dbReference>
<evidence type="ECO:0000259" key="2">
    <source>
        <dbReference type="Pfam" id="PF13539"/>
    </source>
</evidence>
<name>A0A3M2LXF8_9ACTN</name>
<sequence>MPLHRTPSSRIRAVRGDAAGPVRRSYARVPAPARTARRAAAFTVTLALASAAATGCGHGESKPASSSSPATPPVAPGSPTGTVGTATATASPTQDLNRFQAQVNKVTAKDLAHSWHSGCPVPPSGLRMIVMNYWGMDSRPHADGRLVVNASAANKLTGVFRKLFENKYPIHKMVPVDAYKGSDFDSIEDDNTSAFNCRNATGSGSWSQHAYGLAIDINPCENPYVTASGHIDHPRCVKFGDRSRRDPGLIHAGDSTVKAFASIGWGWGGSWVGTRDYQHFSSNGR</sequence>
<feature type="compositionally biased region" description="Low complexity" evidence="1">
    <location>
        <begin position="77"/>
        <end position="93"/>
    </location>
</feature>
<dbReference type="SUPFAM" id="SSF55166">
    <property type="entry name" value="Hedgehog/DD-peptidase"/>
    <property type="match status" value="1"/>
</dbReference>
<dbReference type="AlphaFoldDB" id="A0A3M2LXF8"/>
<reference evidence="3 4" key="1">
    <citation type="submission" date="2018-10" db="EMBL/GenBank/DDBJ databases">
        <title>Isolation from soil.</title>
        <authorList>
            <person name="Hu J."/>
        </authorList>
    </citation>
    <scope>NUCLEOTIDE SEQUENCE [LARGE SCALE GENOMIC DNA]</scope>
    <source>
        <strain evidence="3 4">NEAU-Ht49</strain>
    </source>
</reference>
<organism evidence="3 4">
    <name type="scientific">Actinomadura harenae</name>
    <dbReference type="NCBI Taxonomy" id="2483351"/>
    <lineage>
        <taxon>Bacteria</taxon>
        <taxon>Bacillati</taxon>
        <taxon>Actinomycetota</taxon>
        <taxon>Actinomycetes</taxon>
        <taxon>Streptosporangiales</taxon>
        <taxon>Thermomonosporaceae</taxon>
        <taxon>Actinomadura</taxon>
    </lineage>
</organism>
<dbReference type="InterPro" id="IPR009045">
    <property type="entry name" value="Zn_M74/Hedgehog-like"/>
</dbReference>
<dbReference type="Gene3D" id="3.30.1380.10">
    <property type="match status" value="1"/>
</dbReference>
<gene>
    <name evidence="3" type="ORF">EBO15_21550</name>
</gene>
<evidence type="ECO:0000313" key="4">
    <source>
        <dbReference type="Proteomes" id="UP000282674"/>
    </source>
</evidence>
<dbReference type="EMBL" id="RFFG01000038">
    <property type="protein sequence ID" value="RMI41902.1"/>
    <property type="molecule type" value="Genomic_DNA"/>
</dbReference>
<feature type="domain" description="Peptidase M15C" evidence="2">
    <location>
        <begin position="201"/>
        <end position="281"/>
    </location>
</feature>
<dbReference type="OrthoDB" id="9799970at2"/>
<dbReference type="Pfam" id="PF13539">
    <property type="entry name" value="Peptidase_M15_4"/>
    <property type="match status" value="1"/>
</dbReference>
<dbReference type="Proteomes" id="UP000282674">
    <property type="component" value="Unassembled WGS sequence"/>
</dbReference>
<protein>
    <submittedName>
        <fullName evidence="3">M15 family peptidase</fullName>
    </submittedName>
</protein>
<keyword evidence="4" id="KW-1185">Reference proteome</keyword>
<comment type="caution">
    <text evidence="3">The sequence shown here is derived from an EMBL/GenBank/DDBJ whole genome shotgun (WGS) entry which is preliminary data.</text>
</comment>
<evidence type="ECO:0000256" key="1">
    <source>
        <dbReference type="SAM" id="MobiDB-lite"/>
    </source>
</evidence>
<proteinExistence type="predicted"/>
<evidence type="ECO:0000313" key="3">
    <source>
        <dbReference type="EMBL" id="RMI41902.1"/>
    </source>
</evidence>
<dbReference type="InterPro" id="IPR039561">
    <property type="entry name" value="Peptidase_M15C"/>
</dbReference>
<feature type="region of interest" description="Disordered" evidence="1">
    <location>
        <begin position="55"/>
        <end position="93"/>
    </location>
</feature>
<accession>A0A3M2LXF8</accession>
<dbReference type="GO" id="GO:0008233">
    <property type="term" value="F:peptidase activity"/>
    <property type="evidence" value="ECO:0007669"/>
    <property type="project" value="InterPro"/>
</dbReference>